<dbReference type="RefSeq" id="WP_012851842.1">
    <property type="nucleotide sequence ID" value="NC_013510.1"/>
</dbReference>
<evidence type="ECO:0000313" key="3">
    <source>
        <dbReference type="Proteomes" id="UP000001918"/>
    </source>
</evidence>
<evidence type="ECO:0000256" key="1">
    <source>
        <dbReference type="SAM" id="Coils"/>
    </source>
</evidence>
<dbReference type="HOGENOM" id="CLU_080997_0_0_11"/>
<dbReference type="KEGG" id="tcu:Tcur_1479"/>
<dbReference type="eggNOG" id="ENOG502ZN0K">
    <property type="taxonomic scope" value="Bacteria"/>
</dbReference>
<protein>
    <submittedName>
        <fullName evidence="2">Response regulator receiver</fullName>
    </submittedName>
</protein>
<dbReference type="EMBL" id="CP001738">
    <property type="protein sequence ID" value="ACY97058.1"/>
    <property type="molecule type" value="Genomic_DNA"/>
</dbReference>
<evidence type="ECO:0000313" key="2">
    <source>
        <dbReference type="EMBL" id="ACY97058.1"/>
    </source>
</evidence>
<sequence length="271" mass="30287">MRDDEAALEELEERMASLRRALRAALVQRDSARARRLRAELRRTEREWEELAAPAERKAPRRLPAREQAHRVLTLLGVAAAPRLISAVHDAFFPGDLPASRLWNLRRDEERSYRSAPGARPYYLCPALTADLLAPARGLLTVSTWPLERRIIGPHSPRVDFLTAAVRISTEVLARRRAGRPWPPQARARAERLLQELAAGIPDALPPPARGAARADPEQVARAAETELAIHAETDRRERAAAAERARRLGDTERLFGIRLAPVPGRATMGR</sequence>
<organism evidence="2 3">
    <name type="scientific">Thermomonospora curvata (strain ATCC 19995 / DSM 43183 / JCM 3096 / KCTC 9072 / NBRC 15933 / NCIMB 10081 / Henssen B9)</name>
    <dbReference type="NCBI Taxonomy" id="471852"/>
    <lineage>
        <taxon>Bacteria</taxon>
        <taxon>Bacillati</taxon>
        <taxon>Actinomycetota</taxon>
        <taxon>Actinomycetes</taxon>
        <taxon>Streptosporangiales</taxon>
        <taxon>Thermomonosporaceae</taxon>
        <taxon>Thermomonospora</taxon>
    </lineage>
</organism>
<dbReference type="Proteomes" id="UP000001918">
    <property type="component" value="Chromosome"/>
</dbReference>
<proteinExistence type="predicted"/>
<feature type="coiled-coil region" evidence="1">
    <location>
        <begin position="1"/>
        <end position="47"/>
    </location>
</feature>
<name>D1AAP8_THECD</name>
<reference evidence="2 3" key="1">
    <citation type="journal article" date="2011" name="Stand. Genomic Sci.">
        <title>Complete genome sequence of Thermomonospora curvata type strain (B9).</title>
        <authorList>
            <person name="Chertkov O."/>
            <person name="Sikorski J."/>
            <person name="Nolan M."/>
            <person name="Lapidus A."/>
            <person name="Lucas S."/>
            <person name="Del Rio T.G."/>
            <person name="Tice H."/>
            <person name="Cheng J.F."/>
            <person name="Goodwin L."/>
            <person name="Pitluck S."/>
            <person name="Liolios K."/>
            <person name="Ivanova N."/>
            <person name="Mavromatis K."/>
            <person name="Mikhailova N."/>
            <person name="Ovchinnikova G."/>
            <person name="Pati A."/>
            <person name="Chen A."/>
            <person name="Palaniappan K."/>
            <person name="Djao O.D."/>
            <person name="Land M."/>
            <person name="Hauser L."/>
            <person name="Chang Y.J."/>
            <person name="Jeffries C.D."/>
            <person name="Brettin T."/>
            <person name="Han C."/>
            <person name="Detter J.C."/>
            <person name="Rohde M."/>
            <person name="Goker M."/>
            <person name="Woyke T."/>
            <person name="Bristow J."/>
            <person name="Eisen J.A."/>
            <person name="Markowitz V."/>
            <person name="Hugenholtz P."/>
            <person name="Klenk H.P."/>
            <person name="Kyrpides N.C."/>
        </authorList>
    </citation>
    <scope>NUCLEOTIDE SEQUENCE [LARGE SCALE GENOMIC DNA]</scope>
    <source>
        <strain evidence="3">ATCC 19995 / DSM 43183 / JCM 3096 / KCTC 9072 / NBRC 15933 / NCIMB 10081 / Henssen B9</strain>
    </source>
</reference>
<keyword evidence="1" id="KW-0175">Coiled coil</keyword>
<dbReference type="STRING" id="471852.Tcur_1479"/>
<gene>
    <name evidence="2" type="ordered locus">Tcur_1479</name>
</gene>
<keyword evidence="3" id="KW-1185">Reference proteome</keyword>
<accession>D1AAP8</accession>
<dbReference type="AlphaFoldDB" id="D1AAP8"/>